<protein>
    <submittedName>
        <fullName evidence="2">Uncharacterized protein</fullName>
    </submittedName>
</protein>
<feature type="region of interest" description="Disordered" evidence="1">
    <location>
        <begin position="23"/>
        <end position="43"/>
    </location>
</feature>
<dbReference type="AlphaFoldDB" id="A0A836L2P0"/>
<dbReference type="KEGG" id="phet:94288179"/>
<feature type="region of interest" description="Disordered" evidence="1">
    <location>
        <begin position="69"/>
        <end position="139"/>
    </location>
</feature>
<dbReference type="GeneID" id="94288179"/>
<organism evidence="2 3">
    <name type="scientific">Porcisia hertigi</name>
    <dbReference type="NCBI Taxonomy" id="2761500"/>
    <lineage>
        <taxon>Eukaryota</taxon>
        <taxon>Discoba</taxon>
        <taxon>Euglenozoa</taxon>
        <taxon>Kinetoplastea</taxon>
        <taxon>Metakinetoplastina</taxon>
        <taxon>Trypanosomatida</taxon>
        <taxon>Trypanosomatidae</taxon>
        <taxon>Leishmaniinae</taxon>
        <taxon>Porcisia</taxon>
    </lineage>
</organism>
<sequence>MDAGSVLDNLLTRHRNFVAAQRRTVSSNVHQRSTPSPAPPSKIAEAVGRGVNPLILGLQAHKAESAAREKAKIRRRGSALDVTRTSQKKLVQSPTASSGTHTASDSLRTSSDSARTERTARTQFQALPSSTEVQRAREAAVSATLSARYEELRARQHDEDKARKHSRSNDVSVSRNVAEGHGNDGERGAHRRTRTEKERPPTQDFPLRVATVSTGSRSWRDVWRRRCTTTKILRLSRGVTRASALRRYWYTTFYSDEAGAGTGGDFLSATQKACAACSASGVGEEEAAAAVQPSKTAPAPERLGSPAPPLSVFALKGTIEKRCALRRFRAARRCASTAHFNSQVTTKRCDTTAGVVKAATGVFGTSQQPAATTQAATSTAAPSRTSRRQRKGAIRHILSSSSTSMWTLAARAVAERLGTVAELRFECAAATAPALASATRRSQVGVLPLSLARLFPLFGALVEVQELELTRAPLRSRSSRSARRARQAVAGGGEGVRVAPKLSILQKRKGVVMEEYNETLGILLLPSQSEADMQAWLEGVSMMRAQGRGEVARGSGNDAAASLARIKSSPSIVRVPKHFPGASGSFVELLQLLMLRMPTTSSARHGDGGPASMSSMLAAVFYGEVYISGEDCSVVACHAHHDEENPRLTVEGMRSTAYPLHRLLHRCL</sequence>
<feature type="region of interest" description="Disordered" evidence="1">
    <location>
        <begin position="154"/>
        <end position="203"/>
    </location>
</feature>
<feature type="compositionally biased region" description="Polar residues" evidence="1">
    <location>
        <begin position="23"/>
        <end position="35"/>
    </location>
</feature>
<evidence type="ECO:0000313" key="3">
    <source>
        <dbReference type="Proteomes" id="UP000674318"/>
    </source>
</evidence>
<feature type="compositionally biased region" description="Low complexity" evidence="1">
    <location>
        <begin position="368"/>
        <end position="384"/>
    </location>
</feature>
<evidence type="ECO:0000313" key="2">
    <source>
        <dbReference type="EMBL" id="KAG5495007.1"/>
    </source>
</evidence>
<comment type="caution">
    <text evidence="2">The sequence shown here is derived from an EMBL/GenBank/DDBJ whole genome shotgun (WGS) entry which is preliminary data.</text>
</comment>
<feature type="region of interest" description="Disordered" evidence="1">
    <location>
        <begin position="368"/>
        <end position="390"/>
    </location>
</feature>
<reference evidence="2 3" key="1">
    <citation type="submission" date="2021-02" db="EMBL/GenBank/DDBJ databases">
        <title>Porcisia hertigi Genome sequencing and assembly.</title>
        <authorList>
            <person name="Almutairi H."/>
            <person name="Gatherer D."/>
        </authorList>
    </citation>
    <scope>NUCLEOTIDE SEQUENCE [LARGE SCALE GENOMIC DNA]</scope>
    <source>
        <strain evidence="2 3">C119</strain>
    </source>
</reference>
<proteinExistence type="predicted"/>
<evidence type="ECO:0000256" key="1">
    <source>
        <dbReference type="SAM" id="MobiDB-lite"/>
    </source>
</evidence>
<feature type="compositionally biased region" description="Polar residues" evidence="1">
    <location>
        <begin position="83"/>
        <end position="113"/>
    </location>
</feature>
<name>A0A836L2P0_9TRYP</name>
<dbReference type="OrthoDB" id="241557at2759"/>
<accession>A0A836L2P0</accession>
<dbReference type="Proteomes" id="UP000674318">
    <property type="component" value="Unassembled WGS sequence"/>
</dbReference>
<dbReference type="RefSeq" id="XP_067754259.1">
    <property type="nucleotide sequence ID" value="XM_067898102.1"/>
</dbReference>
<feature type="compositionally biased region" description="Polar residues" evidence="1">
    <location>
        <begin position="121"/>
        <end position="133"/>
    </location>
</feature>
<keyword evidence="3" id="KW-1185">Reference proteome</keyword>
<dbReference type="EMBL" id="JAFJZO010000033">
    <property type="protein sequence ID" value="KAG5495007.1"/>
    <property type="molecule type" value="Genomic_DNA"/>
</dbReference>
<gene>
    <name evidence="2" type="ORF">JKF63_02059</name>
</gene>